<dbReference type="Pfam" id="PF00929">
    <property type="entry name" value="RNase_T"/>
    <property type="match status" value="1"/>
</dbReference>
<comment type="cofactor">
    <cofactor evidence="8">
        <name>Mg(2+)</name>
        <dbReference type="ChEBI" id="CHEBI:18420"/>
    </cofactor>
    <text evidence="8">Binds two Mg(2+) per subunit. The active form of the enzyme binds two Mg(2+) ions in its active site. The first Mg(2+) forms only one salt bridge with the protein.</text>
</comment>
<dbReference type="GO" id="GO:0005829">
    <property type="term" value="C:cytosol"/>
    <property type="evidence" value="ECO:0007669"/>
    <property type="project" value="TreeGrafter"/>
</dbReference>
<dbReference type="GO" id="GO:0000287">
    <property type="term" value="F:magnesium ion binding"/>
    <property type="evidence" value="ECO:0007669"/>
    <property type="project" value="UniProtKB-UniRule"/>
</dbReference>
<reference evidence="10" key="1">
    <citation type="submission" date="2022-11" db="EMBL/GenBank/DDBJ databases">
        <title>Parathalassolutuus dongxingensis gen. nov., sp. nov., a novel member of family Oceanospirillaceae isolated from a coastal shrimp pond in Guangxi, China.</title>
        <authorList>
            <person name="Chen H."/>
        </authorList>
    </citation>
    <scope>NUCLEOTIDE SEQUENCE</scope>
    <source>
        <strain evidence="10">G-43</strain>
    </source>
</reference>
<dbReference type="InterPro" id="IPR036397">
    <property type="entry name" value="RNaseH_sf"/>
</dbReference>
<dbReference type="InterPro" id="IPR005987">
    <property type="entry name" value="RNase_T"/>
</dbReference>
<evidence type="ECO:0000256" key="3">
    <source>
        <dbReference type="ARBA" id="ARBA00022722"/>
    </source>
</evidence>
<keyword evidence="2 8" id="KW-0819">tRNA processing</keyword>
<keyword evidence="6 8" id="KW-0269">Exonuclease</keyword>
<accession>A0A9X3EE31</accession>
<dbReference type="FunFam" id="3.30.420.10:FF:000009">
    <property type="entry name" value="Ribonuclease T"/>
    <property type="match status" value="1"/>
</dbReference>
<evidence type="ECO:0000259" key="9">
    <source>
        <dbReference type="SMART" id="SM00479"/>
    </source>
</evidence>
<keyword evidence="11" id="KW-1185">Reference proteome</keyword>
<evidence type="ECO:0000313" key="10">
    <source>
        <dbReference type="EMBL" id="MCY0965897.1"/>
    </source>
</evidence>
<evidence type="ECO:0000313" key="11">
    <source>
        <dbReference type="Proteomes" id="UP001150830"/>
    </source>
</evidence>
<feature type="site" description="Important for substrate binding and specificity" evidence="8">
    <location>
        <position position="36"/>
    </location>
</feature>
<keyword evidence="7 8" id="KW-0460">Magnesium</keyword>
<feature type="site" description="Important for substrate binding and specificity" evidence="8">
    <location>
        <position position="131"/>
    </location>
</feature>
<proteinExistence type="inferred from homology"/>
<feature type="binding site" evidence="8">
    <location>
        <position position="30"/>
    </location>
    <ligand>
        <name>Mg(2+)</name>
        <dbReference type="ChEBI" id="CHEBI:18420"/>
        <label>2</label>
        <note>catalytic</note>
    </ligand>
</feature>
<dbReference type="PANTHER" id="PTHR30231:SF2">
    <property type="entry name" value="RIBONUCLEASE T"/>
    <property type="match status" value="1"/>
</dbReference>
<evidence type="ECO:0000256" key="2">
    <source>
        <dbReference type="ARBA" id="ARBA00022694"/>
    </source>
</evidence>
<evidence type="ECO:0000256" key="8">
    <source>
        <dbReference type="HAMAP-Rule" id="MF_00157"/>
    </source>
</evidence>
<comment type="caution">
    <text evidence="10">The sequence shown here is derived from an EMBL/GenBank/DDBJ whole genome shotgun (WGS) entry which is preliminary data.</text>
</comment>
<feature type="binding site" evidence="8">
    <location>
        <position position="193"/>
    </location>
    <ligand>
        <name>Mg(2+)</name>
        <dbReference type="ChEBI" id="CHEBI:18420"/>
        <label>2</label>
        <note>catalytic</note>
    </ligand>
</feature>
<dbReference type="InterPro" id="IPR013520">
    <property type="entry name" value="Ribonucl_H"/>
</dbReference>
<dbReference type="AlphaFoldDB" id="A0A9X3EE31"/>
<dbReference type="SMART" id="SM00479">
    <property type="entry name" value="EXOIII"/>
    <property type="match status" value="1"/>
</dbReference>
<comment type="subunit">
    <text evidence="1 8">Homodimer.</text>
</comment>
<feature type="binding site" evidence="8">
    <location>
        <position position="32"/>
    </location>
    <ligand>
        <name>Mg(2+)</name>
        <dbReference type="ChEBI" id="CHEBI:18420"/>
        <label>2</label>
        <note>catalytic</note>
    </ligand>
</feature>
<dbReference type="RefSeq" id="WP_283174108.1">
    <property type="nucleotide sequence ID" value="NZ_JAPNOA010000029.1"/>
</dbReference>
<dbReference type="EC" id="3.1.13.-" evidence="8"/>
<feature type="domain" description="Exonuclease" evidence="9">
    <location>
        <begin position="25"/>
        <end position="210"/>
    </location>
</feature>
<dbReference type="Gene3D" id="3.30.420.10">
    <property type="entry name" value="Ribonuclease H-like superfamily/Ribonuclease H"/>
    <property type="match status" value="1"/>
</dbReference>
<dbReference type="GO" id="GO:0016896">
    <property type="term" value="F:RNA exonuclease activity, producing 5'-phosphomonoesters"/>
    <property type="evidence" value="ECO:0007669"/>
    <property type="project" value="UniProtKB-UniRule"/>
</dbReference>
<dbReference type="Proteomes" id="UP001150830">
    <property type="component" value="Unassembled WGS sequence"/>
</dbReference>
<dbReference type="GO" id="GO:0008408">
    <property type="term" value="F:3'-5' exonuclease activity"/>
    <property type="evidence" value="ECO:0007669"/>
    <property type="project" value="TreeGrafter"/>
</dbReference>
<comment type="function">
    <text evidence="8">Trims short 3' overhangs of a variety of RNA species, leaving a one or two nucleotide 3' overhang. Responsible for the end-turnover of tRNA: specifically removes the terminal AMP residue from uncharged tRNA (tRNA-C-C-A). Also appears to be involved in tRNA biosynthesis.</text>
</comment>
<feature type="site" description="Important for substrate binding and specificity" evidence="8">
    <location>
        <position position="153"/>
    </location>
</feature>
<feature type="site" description="Important for substrate binding and specificity" evidence="8">
    <location>
        <position position="84"/>
    </location>
</feature>
<name>A0A9X3EE31_9GAMM</name>
<organism evidence="10 11">
    <name type="scientific">Parathalassolituus penaei</name>
    <dbReference type="NCBI Taxonomy" id="2997323"/>
    <lineage>
        <taxon>Bacteria</taxon>
        <taxon>Pseudomonadati</taxon>
        <taxon>Pseudomonadota</taxon>
        <taxon>Gammaproteobacteria</taxon>
        <taxon>Oceanospirillales</taxon>
        <taxon>Oceanospirillaceae</taxon>
        <taxon>Parathalassolituus</taxon>
    </lineage>
</organism>
<feature type="active site" description="Proton donor/acceptor" evidence="8">
    <location>
        <position position="188"/>
    </location>
</feature>
<keyword evidence="3 8" id="KW-0540">Nuclease</keyword>
<evidence type="ECO:0000256" key="4">
    <source>
        <dbReference type="ARBA" id="ARBA00022723"/>
    </source>
</evidence>
<evidence type="ECO:0000256" key="6">
    <source>
        <dbReference type="ARBA" id="ARBA00022839"/>
    </source>
</evidence>
<dbReference type="NCBIfam" id="TIGR01298">
    <property type="entry name" value="RNaseT"/>
    <property type="match status" value="1"/>
</dbReference>
<evidence type="ECO:0000256" key="7">
    <source>
        <dbReference type="ARBA" id="ARBA00022842"/>
    </source>
</evidence>
<dbReference type="HAMAP" id="MF_00157">
    <property type="entry name" value="RNase_T"/>
    <property type="match status" value="1"/>
</dbReference>
<feature type="binding site" evidence="8">
    <location>
        <position position="188"/>
    </location>
    <ligand>
        <name>Mg(2+)</name>
        <dbReference type="ChEBI" id="CHEBI:18420"/>
        <label>2</label>
        <note>catalytic</note>
    </ligand>
</feature>
<dbReference type="SUPFAM" id="SSF53098">
    <property type="entry name" value="Ribonuclease H-like"/>
    <property type="match status" value="1"/>
</dbReference>
<dbReference type="GO" id="GO:0045004">
    <property type="term" value="P:DNA replication proofreading"/>
    <property type="evidence" value="ECO:0007669"/>
    <property type="project" value="TreeGrafter"/>
</dbReference>
<dbReference type="PANTHER" id="PTHR30231">
    <property type="entry name" value="DNA POLYMERASE III SUBUNIT EPSILON"/>
    <property type="match status" value="1"/>
</dbReference>
<dbReference type="GO" id="GO:0003676">
    <property type="term" value="F:nucleic acid binding"/>
    <property type="evidence" value="ECO:0007669"/>
    <property type="project" value="InterPro"/>
</dbReference>
<comment type="similarity">
    <text evidence="8">Belongs to the RNase T family.</text>
</comment>
<evidence type="ECO:0000256" key="5">
    <source>
        <dbReference type="ARBA" id="ARBA00022801"/>
    </source>
</evidence>
<protein>
    <recommendedName>
        <fullName evidence="8">Ribonuclease T</fullName>
        <ecNumber evidence="8">3.1.13.-</ecNumber>
    </recommendedName>
    <alternativeName>
        <fullName evidence="8">Exoribonuclease T</fullName>
        <shortName evidence="8">RNase T</shortName>
    </alternativeName>
</protein>
<sequence>MNSDATGNGEKTEKTPMAQRFRGFLPVVVDVETGGFNPDTDALLEIAMVTLRMDEDGYLHPDQTLAANIHPFDGANLQQEALDFTGIDPYDPERDAEFEIDVLSNMFQVIRREIKNYGCNRAVLVGHNAHFDHSFLRAAVARNDIKRDPFHPFSSFDTASIAAIALGQTVLAKSCITAGIDFDNSAAHSAAYDTWKTAELFCFIVNRYKDLGGWPLAIEPGIETGDDD</sequence>
<keyword evidence="5 8" id="KW-0378">Hydrolase</keyword>
<dbReference type="EMBL" id="JAPNOA010000029">
    <property type="protein sequence ID" value="MCY0965897.1"/>
    <property type="molecule type" value="Genomic_DNA"/>
</dbReference>
<dbReference type="GO" id="GO:0008033">
    <property type="term" value="P:tRNA processing"/>
    <property type="evidence" value="ECO:0007669"/>
    <property type="project" value="UniProtKB-KW"/>
</dbReference>
<dbReference type="InterPro" id="IPR012337">
    <property type="entry name" value="RNaseH-like_sf"/>
</dbReference>
<gene>
    <name evidence="8 10" type="primary">rnt</name>
    <name evidence="10" type="ORF">OUO13_11915</name>
</gene>
<evidence type="ECO:0000256" key="1">
    <source>
        <dbReference type="ARBA" id="ARBA00011738"/>
    </source>
</evidence>
<feature type="binding site" evidence="8">
    <location>
        <position position="30"/>
    </location>
    <ligand>
        <name>Mg(2+)</name>
        <dbReference type="ChEBI" id="CHEBI:18420"/>
        <label>1</label>
        <note>catalytic</note>
    </ligand>
</feature>
<keyword evidence="4 8" id="KW-0479">Metal-binding</keyword>